<sequence length="191" mass="19354">MTQYDAVVAAGGAGRRLGGADKPALTVGGRPLLDRVLTACAGARRVLVVGPRRPTGHPGVHWLREDPPGGGPLAAVAAALPQVSAPLVLLLAADLPFLDAATVARLVARVGDADGALLVDAEGRDQPLAAAYRTAALRTALAALPAPAGRPLRALTAGLRLVRVPDPAGASFDCDTPEELAAARRRAAGER</sequence>
<dbReference type="GO" id="GO:0046872">
    <property type="term" value="F:metal ion binding"/>
    <property type="evidence" value="ECO:0007669"/>
    <property type="project" value="UniProtKB-KW"/>
</dbReference>
<dbReference type="HOGENOM" id="CLU_055597_1_2_11"/>
<reference evidence="10 11" key="1">
    <citation type="submission" date="2014-05" db="EMBL/GenBank/DDBJ databases">
        <title>Draft Genome Sequence of Kitasatospora cheerisanensis KCTC 2395.</title>
        <authorList>
            <person name="Nam D.H."/>
        </authorList>
    </citation>
    <scope>NUCLEOTIDE SEQUENCE [LARGE SCALE GENOMIC DNA]</scope>
    <source>
        <strain evidence="10 11">KCTC 2395</strain>
    </source>
</reference>
<evidence type="ECO:0000313" key="11">
    <source>
        <dbReference type="Proteomes" id="UP000027178"/>
    </source>
</evidence>
<keyword evidence="2 8" id="KW-0808">Transferase</keyword>
<comment type="domain">
    <text evidence="8">The N-terminal domain determines nucleotide recognition and specific binding, while the C-terminal domain determines the specific binding to the target protein.</text>
</comment>
<organism evidence="10 11">
    <name type="scientific">Kitasatospora cheerisanensis KCTC 2395</name>
    <dbReference type="NCBI Taxonomy" id="1348663"/>
    <lineage>
        <taxon>Bacteria</taxon>
        <taxon>Bacillati</taxon>
        <taxon>Actinomycetota</taxon>
        <taxon>Actinomycetes</taxon>
        <taxon>Kitasatosporales</taxon>
        <taxon>Streptomycetaceae</taxon>
        <taxon>Kitasatospora</taxon>
    </lineage>
</organism>
<evidence type="ECO:0000256" key="2">
    <source>
        <dbReference type="ARBA" id="ARBA00022679"/>
    </source>
</evidence>
<dbReference type="HAMAP" id="MF_00316">
    <property type="entry name" value="MobA"/>
    <property type="match status" value="1"/>
</dbReference>
<keyword evidence="1 8" id="KW-0963">Cytoplasm</keyword>
<comment type="cofactor">
    <cofactor evidence="8">
        <name>Mg(2+)</name>
        <dbReference type="ChEBI" id="CHEBI:18420"/>
    </cofactor>
</comment>
<keyword evidence="11" id="KW-1185">Reference proteome</keyword>
<evidence type="ECO:0000256" key="8">
    <source>
        <dbReference type="HAMAP-Rule" id="MF_00316"/>
    </source>
</evidence>
<dbReference type="InterPro" id="IPR025877">
    <property type="entry name" value="MobA-like_NTP_Trfase"/>
</dbReference>
<dbReference type="Proteomes" id="UP000027178">
    <property type="component" value="Unassembled WGS sequence"/>
</dbReference>
<evidence type="ECO:0000256" key="4">
    <source>
        <dbReference type="ARBA" id="ARBA00022741"/>
    </source>
</evidence>
<dbReference type="AlphaFoldDB" id="A0A066YRF3"/>
<evidence type="ECO:0000313" key="10">
    <source>
        <dbReference type="EMBL" id="KDN84128.1"/>
    </source>
</evidence>
<dbReference type="PANTHER" id="PTHR19136">
    <property type="entry name" value="MOLYBDENUM COFACTOR GUANYLYLTRANSFERASE"/>
    <property type="match status" value="1"/>
</dbReference>
<evidence type="ECO:0000256" key="3">
    <source>
        <dbReference type="ARBA" id="ARBA00022723"/>
    </source>
</evidence>
<keyword evidence="5 8" id="KW-0460">Magnesium</keyword>
<dbReference type="GO" id="GO:0061603">
    <property type="term" value="F:molybdenum cofactor guanylyltransferase activity"/>
    <property type="evidence" value="ECO:0007669"/>
    <property type="project" value="UniProtKB-EC"/>
</dbReference>
<dbReference type="PANTHER" id="PTHR19136:SF81">
    <property type="entry name" value="MOLYBDENUM COFACTOR GUANYLYLTRANSFERASE"/>
    <property type="match status" value="1"/>
</dbReference>
<dbReference type="PATRIC" id="fig|1348663.4.peg.3776"/>
<comment type="caution">
    <text evidence="10">The sequence shown here is derived from an EMBL/GenBank/DDBJ whole genome shotgun (WGS) entry which is preliminary data.</text>
</comment>
<feature type="binding site" evidence="8">
    <location>
        <position position="94"/>
    </location>
    <ligand>
        <name>GTP</name>
        <dbReference type="ChEBI" id="CHEBI:37565"/>
    </ligand>
</feature>
<comment type="similarity">
    <text evidence="8">Belongs to the MobA family.</text>
</comment>
<comment type="catalytic activity">
    <reaction evidence="8">
        <text>Mo-molybdopterin + GTP + H(+) = Mo-molybdopterin guanine dinucleotide + diphosphate</text>
        <dbReference type="Rhea" id="RHEA:34243"/>
        <dbReference type="ChEBI" id="CHEBI:15378"/>
        <dbReference type="ChEBI" id="CHEBI:33019"/>
        <dbReference type="ChEBI" id="CHEBI:37565"/>
        <dbReference type="ChEBI" id="CHEBI:71302"/>
        <dbReference type="ChEBI" id="CHEBI:71310"/>
        <dbReference type="EC" id="2.7.7.77"/>
    </reaction>
</comment>
<comment type="subcellular location">
    <subcellularLocation>
        <location evidence="8">Cytoplasm</location>
    </subcellularLocation>
</comment>
<keyword evidence="7 8" id="KW-0501">Molybdenum cofactor biosynthesis</keyword>
<comment type="function">
    <text evidence="8">Transfers a GMP moiety from GTP to Mo-molybdopterin (Mo-MPT) cofactor (Moco or molybdenum cofactor) to form Mo-molybdopterin guanine dinucleotide (Mo-MGD) cofactor.</text>
</comment>
<evidence type="ECO:0000256" key="6">
    <source>
        <dbReference type="ARBA" id="ARBA00023134"/>
    </source>
</evidence>
<feature type="binding site" evidence="8">
    <location>
        <position position="22"/>
    </location>
    <ligand>
        <name>GTP</name>
        <dbReference type="ChEBI" id="CHEBI:37565"/>
    </ligand>
</feature>
<dbReference type="EMBL" id="JNBY01000093">
    <property type="protein sequence ID" value="KDN84128.1"/>
    <property type="molecule type" value="Genomic_DNA"/>
</dbReference>
<comment type="caution">
    <text evidence="8">Lacks conserved residue(s) required for the propagation of feature annotation.</text>
</comment>
<dbReference type="SUPFAM" id="SSF53448">
    <property type="entry name" value="Nucleotide-diphospho-sugar transferases"/>
    <property type="match status" value="1"/>
</dbReference>
<evidence type="ECO:0000256" key="5">
    <source>
        <dbReference type="ARBA" id="ARBA00022842"/>
    </source>
</evidence>
<feature type="binding site" evidence="8">
    <location>
        <position position="94"/>
    </location>
    <ligand>
        <name>Mg(2+)</name>
        <dbReference type="ChEBI" id="CHEBI:18420"/>
    </ligand>
</feature>
<keyword evidence="3 8" id="KW-0479">Metal-binding</keyword>
<dbReference type="GO" id="GO:0006777">
    <property type="term" value="P:Mo-molybdopterin cofactor biosynthetic process"/>
    <property type="evidence" value="ECO:0007669"/>
    <property type="project" value="UniProtKB-KW"/>
</dbReference>
<keyword evidence="6 8" id="KW-0342">GTP-binding</keyword>
<dbReference type="InterPro" id="IPR013482">
    <property type="entry name" value="Molybde_CF_guanTrfase"/>
</dbReference>
<protein>
    <recommendedName>
        <fullName evidence="8">Probable molybdenum cofactor guanylyltransferase</fullName>
        <shortName evidence="8">MoCo guanylyltransferase</shortName>
        <ecNumber evidence="8">2.7.7.77</ecNumber>
    </recommendedName>
    <alternativeName>
        <fullName evidence="8">GTP:molybdopterin guanylyltransferase</fullName>
    </alternativeName>
    <alternativeName>
        <fullName evidence="8">Mo-MPT guanylyltransferase</fullName>
    </alternativeName>
    <alternativeName>
        <fullName evidence="8">Molybdopterin guanylyltransferase</fullName>
    </alternativeName>
    <alternativeName>
        <fullName evidence="8">Molybdopterin-guanine dinucleotide synthase</fullName>
        <shortName evidence="8">MGD synthase</shortName>
    </alternativeName>
</protein>
<dbReference type="GO" id="GO:0005525">
    <property type="term" value="F:GTP binding"/>
    <property type="evidence" value="ECO:0007669"/>
    <property type="project" value="UniProtKB-UniRule"/>
</dbReference>
<dbReference type="EC" id="2.7.7.77" evidence="8"/>
<proteinExistence type="inferred from homology"/>
<dbReference type="InterPro" id="IPR029044">
    <property type="entry name" value="Nucleotide-diphossugar_trans"/>
</dbReference>
<dbReference type="Gene3D" id="3.90.550.10">
    <property type="entry name" value="Spore Coat Polysaccharide Biosynthesis Protein SpsA, Chain A"/>
    <property type="match status" value="1"/>
</dbReference>
<dbReference type="GO" id="GO:0005737">
    <property type="term" value="C:cytoplasm"/>
    <property type="evidence" value="ECO:0007669"/>
    <property type="project" value="UniProtKB-SubCell"/>
</dbReference>
<dbReference type="Pfam" id="PF12804">
    <property type="entry name" value="NTP_transf_3"/>
    <property type="match status" value="1"/>
</dbReference>
<evidence type="ECO:0000259" key="9">
    <source>
        <dbReference type="Pfam" id="PF12804"/>
    </source>
</evidence>
<name>A0A066YRF3_9ACTN</name>
<feature type="domain" description="MobA-like NTP transferase" evidence="9">
    <location>
        <begin position="6"/>
        <end position="149"/>
    </location>
</feature>
<gene>
    <name evidence="8" type="primary">mobA</name>
    <name evidence="10" type="ORF">KCH_39190</name>
</gene>
<evidence type="ECO:0000256" key="1">
    <source>
        <dbReference type="ARBA" id="ARBA00022490"/>
    </source>
</evidence>
<keyword evidence="4 8" id="KW-0547">Nucleotide-binding</keyword>
<evidence type="ECO:0000256" key="7">
    <source>
        <dbReference type="ARBA" id="ARBA00023150"/>
    </source>
</evidence>
<dbReference type="eggNOG" id="COG0746">
    <property type="taxonomic scope" value="Bacteria"/>
</dbReference>
<accession>A0A066YRF3</accession>